<reference evidence="3 6" key="3">
    <citation type="submission" date="2014-10" db="EMBL/GenBank/DDBJ databases">
        <title>Pan-genome analysis of Brazilian lineage A amoebal mimiviruses.</title>
        <authorList>
            <person name="Assis F.L."/>
            <person name="Abrahao J.S."/>
            <person name="Kroon E.G."/>
            <person name="Dornas F.P."/>
            <person name="Andrade K.R."/>
            <person name="Borato P.V.M."/>
            <person name="Pilotto M.R."/>
            <person name="Benamar S."/>
            <person name="LaScola B."/>
            <person name="Colson P."/>
        </authorList>
    </citation>
    <scope>NUCLEOTIDE SEQUENCE [LARGE SCALE GENOMIC DNA]</scope>
    <source>
        <strain evidence="3 6">Amazonia</strain>
    </source>
</reference>
<organism evidence="1 4">
    <name type="scientific">Acanthamoeba polyphaga mimivirus</name>
    <name type="common">APMV</name>
    <dbReference type="NCBI Taxonomy" id="212035"/>
    <lineage>
        <taxon>Viruses</taxon>
        <taxon>Varidnaviria</taxon>
        <taxon>Bamfordvirae</taxon>
        <taxon>Nucleocytoviricota</taxon>
        <taxon>Megaviricetes</taxon>
        <taxon>Imitervirales</taxon>
        <taxon>Mimiviridae</taxon>
        <taxon>Megamimivirinae</taxon>
        <taxon>Mimivirus</taxon>
        <taxon>Mimivirus bradfordmassiliense</taxon>
    </lineage>
</organism>
<dbReference type="EMBL" id="KM982403">
    <property type="protein sequence ID" value="AKI80948.1"/>
    <property type="molecule type" value="Genomic_DNA"/>
</dbReference>
<dbReference type="RefSeq" id="YP_003986785.1">
    <property type="nucleotide sequence ID" value="NC_014649.1"/>
</dbReference>
<evidence type="ECO:0000313" key="3">
    <source>
        <dbReference type="EMBL" id="AKI80948.1"/>
    </source>
</evidence>
<dbReference type="EMBL" id="JN036606">
    <property type="protein sequence ID" value="AEJ34522.1"/>
    <property type="molecule type" value="Genomic_DNA"/>
</dbReference>
<evidence type="ECO:0000313" key="5">
    <source>
        <dbReference type="Proteomes" id="UP000240552"/>
    </source>
</evidence>
<dbReference type="Proteomes" id="UP000274448">
    <property type="component" value="Segment"/>
</dbReference>
<dbReference type="Proteomes" id="UP000240552">
    <property type="component" value="Segment"/>
</dbReference>
<dbReference type="KEGG" id="vg:9924898"/>
<dbReference type="GeneID" id="9924898"/>
<dbReference type="InterPro" id="IPR036770">
    <property type="entry name" value="Ankyrin_rpt-contain_sf"/>
</dbReference>
<dbReference type="SUPFAM" id="SSF48403">
    <property type="entry name" value="Ankyrin repeat"/>
    <property type="match status" value="1"/>
</dbReference>
<keyword evidence="4" id="KW-1185">Reference proteome</keyword>
<accession>E3VZN1</accession>
<gene>
    <name evidence="1" type="primary">L283</name>
    <name evidence="2" type="ORF">MIMI_L283</name>
</gene>
<dbReference type="Proteomes" id="UP000201519">
    <property type="component" value="Segment"/>
</dbReference>
<name>A0A0G2Y534_MIMIV</name>
<proteinExistence type="predicted"/>
<evidence type="ECO:0000313" key="2">
    <source>
        <dbReference type="EMBL" id="AEJ34522.1"/>
    </source>
</evidence>
<reference evidence="2 5" key="1">
    <citation type="journal article" date="2011" name="Proc. Natl. Acad. Sci. U.S.A.">
        <title>Mimivirus shows dramatic genome reduction after intraamoebal culture.</title>
        <authorList>
            <person name="Boyer M."/>
            <person name="Azza S."/>
            <person name="Barrassi L."/>
            <person name="Klose T."/>
            <person name="Campocasso A."/>
            <person name="Pagnier I."/>
            <person name="Fournous G."/>
            <person name="Borg A."/>
            <person name="Robert C."/>
            <person name="Zhang X."/>
            <person name="Desnues C."/>
            <person name="Henrissat B."/>
            <person name="Rossmann M.G."/>
            <person name="La Scola B."/>
            <person name="Raoult D."/>
        </authorList>
    </citation>
    <scope>NUCLEOTIDE SEQUENCE [LARGE SCALE GENOMIC DNA]</scope>
    <source>
        <strain evidence="2">M4</strain>
    </source>
</reference>
<accession>A0A0G2Y534</accession>
<reference evidence="1 4" key="2">
    <citation type="journal article" date="2011" name="Virol. J.">
        <title>Breaking the 1000-gene barrier for Mimivirus using ultra-deep genome and transcriptome sequencing.</title>
        <authorList>
            <person name="Legendre M."/>
            <person name="Santini S."/>
            <person name="Rico A."/>
            <person name="Abergel C."/>
            <person name="Claverie J.M."/>
        </authorList>
    </citation>
    <scope>NUCLEOTIDE SEQUENCE [LARGE SCALE GENOMIC DNA]</scope>
</reference>
<evidence type="ECO:0000313" key="6">
    <source>
        <dbReference type="Proteomes" id="UP000274448"/>
    </source>
</evidence>
<dbReference type="OrthoDB" id="35842at10239"/>
<dbReference type="SMR" id="A0A0G2Y534"/>
<dbReference type="EMBL" id="HQ336222">
    <property type="protein sequence ID" value="ADO18115.1"/>
    <property type="molecule type" value="Genomic_DNA"/>
</dbReference>
<sequence length="555" mass="64802">MEFTEQLFMITGCPERHNDKPIGRGFNIISMKSFKKGKGFILFEAKHIPKNYYGYYLRPVILPTNNREFAFQKSPWGYYTNMVSLDEIYELANPQTFYMLEKYGLDLGEMSAESRALNYSKYYADDYTNSFAHKYFLSRKNMYEDGHCQDIDCEPNQSEDTDCESNRSENSEDIGYVIDFNNIYKLKNVTHTPYLGMNLPDRLFIITVYRGVFGTKLISQGLNCFSKQEFNRQKGFIVLNAKNIIKDCYGYFIHSVILPTSHPEFILEDRHTYYYTNMVIIDKTYELSDPETFRILGKYGLDLTVYSAEQRAKNYETSRPMNVLKSTSNHHMPSCDFSHVDSTYNRTSTTSVWTTKNIPLTIDTKVNNIHQFIQKDEFKSAQKLLEDDIVFKKVVDTAIKSNNQKTIKYLIDQQQFDINEAIKLALEENKLDIFNMLRLFNFDKVRCLATASILGYLEIVDKMMENDFEKINGDLVNIVLRNAAEGGKIDIVWYISEKFIEFVTKIDIEVAETIVKQRIQHICTFSDDNDIDISVEQDMLELFENMKMIVVNSKF</sequence>
<evidence type="ECO:0000313" key="1">
    <source>
        <dbReference type="EMBL" id="ADO18115.1"/>
    </source>
</evidence>
<organismHost>
    <name type="scientific">Acanthamoeba polyphaga</name>
    <name type="common">Amoeba</name>
    <dbReference type="NCBI Taxonomy" id="5757"/>
</organismHost>
<evidence type="ECO:0000313" key="4">
    <source>
        <dbReference type="Proteomes" id="UP000201519"/>
    </source>
</evidence>
<protein>
    <submittedName>
        <fullName evidence="1">Putative ankyrin repeat protein</fullName>
    </submittedName>
    <submittedName>
        <fullName evidence="2">Uncharacterized protein L283</fullName>
    </submittedName>
</protein>